<gene>
    <name evidence="2" type="ORF">CKO43_13395</name>
</gene>
<evidence type="ECO:0000313" key="3">
    <source>
        <dbReference type="Proteomes" id="UP001041814"/>
    </source>
</evidence>
<keyword evidence="1" id="KW-1133">Transmembrane helix</keyword>
<keyword evidence="3" id="KW-1185">Reference proteome</keyword>
<proteinExistence type="predicted"/>
<dbReference type="PROSITE" id="PS51257">
    <property type="entry name" value="PROKAR_LIPOPROTEIN"/>
    <property type="match status" value="1"/>
</dbReference>
<dbReference type="Proteomes" id="UP001041814">
    <property type="component" value="Unassembled WGS sequence"/>
</dbReference>
<keyword evidence="1" id="KW-0812">Transmembrane</keyword>
<feature type="transmembrane region" description="Helical" evidence="1">
    <location>
        <begin position="20"/>
        <end position="42"/>
    </location>
</feature>
<feature type="transmembrane region" description="Helical" evidence="1">
    <location>
        <begin position="77"/>
        <end position="95"/>
    </location>
</feature>
<dbReference type="RefSeq" id="WP_200378970.1">
    <property type="nucleotide sequence ID" value="NZ_NRRU01000047.1"/>
</dbReference>
<sequence>MARAEAIRRDWLAKTLAGSLLGLTLGLGCSAVFSVLATGLPLAVRAQLAMWMVAPIWLGTLSGCFFFADGWRAWRGLGLANLVVFGAWALLRSFVS</sequence>
<dbReference type="EMBL" id="NRRU01000047">
    <property type="protein sequence ID" value="MBK1713772.1"/>
    <property type="molecule type" value="Genomic_DNA"/>
</dbReference>
<organism evidence="2 3">
    <name type="scientific">Rubrivivax gelatinosus</name>
    <name type="common">Rhodocyclus gelatinosus</name>
    <name type="synonym">Rhodopseudomonas gelatinosa</name>
    <dbReference type="NCBI Taxonomy" id="28068"/>
    <lineage>
        <taxon>Bacteria</taxon>
        <taxon>Pseudomonadati</taxon>
        <taxon>Pseudomonadota</taxon>
        <taxon>Betaproteobacteria</taxon>
        <taxon>Burkholderiales</taxon>
        <taxon>Sphaerotilaceae</taxon>
        <taxon>Rubrivivax</taxon>
    </lineage>
</organism>
<keyword evidence="1" id="KW-0472">Membrane</keyword>
<reference evidence="2" key="1">
    <citation type="submission" date="2017-08" db="EMBL/GenBank/DDBJ databases">
        <authorList>
            <person name="Imhoff J.F."/>
            <person name="Rahn T."/>
            <person name="Kuenzel S."/>
            <person name="Neulinger S.C."/>
        </authorList>
    </citation>
    <scope>NUCLEOTIDE SEQUENCE</scope>
    <source>
        <strain evidence="2">IM 151</strain>
    </source>
</reference>
<comment type="caution">
    <text evidence="2">The sequence shown here is derived from an EMBL/GenBank/DDBJ whole genome shotgun (WGS) entry which is preliminary data.</text>
</comment>
<feature type="transmembrane region" description="Helical" evidence="1">
    <location>
        <begin position="48"/>
        <end position="68"/>
    </location>
</feature>
<reference evidence="2" key="2">
    <citation type="journal article" date="2020" name="Microorganisms">
        <title>Osmotic Adaptation and Compatible Solute Biosynthesis of Phototrophic Bacteria as Revealed from Genome Analyses.</title>
        <authorList>
            <person name="Imhoff J.F."/>
            <person name="Rahn T."/>
            <person name="Kunzel S."/>
            <person name="Keller A."/>
            <person name="Neulinger S.C."/>
        </authorList>
    </citation>
    <scope>NUCLEOTIDE SEQUENCE</scope>
    <source>
        <strain evidence="2">IM 151</strain>
    </source>
</reference>
<evidence type="ECO:0000256" key="1">
    <source>
        <dbReference type="SAM" id="Phobius"/>
    </source>
</evidence>
<evidence type="ECO:0000313" key="2">
    <source>
        <dbReference type="EMBL" id="MBK1713772.1"/>
    </source>
</evidence>
<name>A0ABS1DUU7_RUBGE</name>
<accession>A0ABS1DUU7</accession>
<protein>
    <submittedName>
        <fullName evidence="2">Uncharacterized protein</fullName>
    </submittedName>
</protein>